<name>A0ABY5I4P0_9FIRM</name>
<keyword evidence="9 13" id="KW-1133">Transmembrane helix</keyword>
<dbReference type="Proteomes" id="UP001060112">
    <property type="component" value="Chromosome"/>
</dbReference>
<evidence type="ECO:0000313" key="15">
    <source>
        <dbReference type="Proteomes" id="UP001060112"/>
    </source>
</evidence>
<keyword evidence="6" id="KW-0050">Antiport</keyword>
<evidence type="ECO:0000256" key="2">
    <source>
        <dbReference type="ARBA" id="ARBA00004651"/>
    </source>
</evidence>
<feature type="transmembrane region" description="Helical" evidence="13">
    <location>
        <begin position="412"/>
        <end position="434"/>
    </location>
</feature>
<dbReference type="Pfam" id="PF01554">
    <property type="entry name" value="MatE"/>
    <property type="match status" value="2"/>
</dbReference>
<reference evidence="14" key="1">
    <citation type="submission" date="2022-07" db="EMBL/GenBank/DDBJ databases">
        <title>Faecal culturing of patients with breast cancer.</title>
        <authorList>
            <person name="Teng N.M.Y."/>
            <person name="Kiu R."/>
            <person name="Evans R."/>
            <person name="Baker D.J."/>
            <person name="Zenner C."/>
            <person name="Robinson S.D."/>
            <person name="Hall L.J."/>
        </authorList>
    </citation>
    <scope>NUCLEOTIDE SEQUENCE</scope>
    <source>
        <strain evidence="14">LH1062</strain>
    </source>
</reference>
<evidence type="ECO:0000256" key="3">
    <source>
        <dbReference type="ARBA" id="ARBA00010199"/>
    </source>
</evidence>
<feature type="transmembrane region" description="Helical" evidence="13">
    <location>
        <begin position="318"/>
        <end position="345"/>
    </location>
</feature>
<feature type="transmembrane region" description="Helical" evidence="13">
    <location>
        <begin position="357"/>
        <end position="378"/>
    </location>
</feature>
<organism evidence="14 15">
    <name type="scientific">Allocoprobacillus halotolerans</name>
    <dbReference type="NCBI Taxonomy" id="2944914"/>
    <lineage>
        <taxon>Bacteria</taxon>
        <taxon>Bacillati</taxon>
        <taxon>Bacillota</taxon>
        <taxon>Erysipelotrichia</taxon>
        <taxon>Erysipelotrichales</taxon>
        <taxon>Erysipelotrichaceae</taxon>
        <taxon>Allocoprobacillus</taxon>
    </lineage>
</organism>
<proteinExistence type="inferred from homology"/>
<feature type="transmembrane region" description="Helical" evidence="13">
    <location>
        <begin position="385"/>
        <end position="406"/>
    </location>
</feature>
<feature type="transmembrane region" description="Helical" evidence="13">
    <location>
        <begin position="51"/>
        <end position="80"/>
    </location>
</feature>
<evidence type="ECO:0000256" key="12">
    <source>
        <dbReference type="ARBA" id="ARBA00031636"/>
    </source>
</evidence>
<evidence type="ECO:0000256" key="6">
    <source>
        <dbReference type="ARBA" id="ARBA00022449"/>
    </source>
</evidence>
<keyword evidence="11 13" id="KW-0472">Membrane</keyword>
<evidence type="ECO:0000256" key="7">
    <source>
        <dbReference type="ARBA" id="ARBA00022475"/>
    </source>
</evidence>
<keyword evidence="15" id="KW-1185">Reference proteome</keyword>
<keyword evidence="7" id="KW-1003">Cell membrane</keyword>
<keyword evidence="5" id="KW-0813">Transport</keyword>
<dbReference type="NCBIfam" id="TIGR00797">
    <property type="entry name" value="matE"/>
    <property type="match status" value="1"/>
</dbReference>
<keyword evidence="8 13" id="KW-0812">Transmembrane</keyword>
<evidence type="ECO:0000256" key="10">
    <source>
        <dbReference type="ARBA" id="ARBA00023065"/>
    </source>
</evidence>
<dbReference type="PANTHER" id="PTHR43298">
    <property type="entry name" value="MULTIDRUG RESISTANCE PROTEIN NORM-RELATED"/>
    <property type="match status" value="1"/>
</dbReference>
<gene>
    <name evidence="14" type="ORF">NMU03_02430</name>
</gene>
<feature type="transmembrane region" description="Helical" evidence="13">
    <location>
        <begin position="12"/>
        <end position="31"/>
    </location>
</feature>
<evidence type="ECO:0000256" key="5">
    <source>
        <dbReference type="ARBA" id="ARBA00022448"/>
    </source>
</evidence>
<dbReference type="CDD" id="cd13138">
    <property type="entry name" value="MATE_yoeA_like"/>
    <property type="match status" value="1"/>
</dbReference>
<dbReference type="EMBL" id="CP101620">
    <property type="protein sequence ID" value="UTY39693.1"/>
    <property type="molecule type" value="Genomic_DNA"/>
</dbReference>
<dbReference type="PANTHER" id="PTHR43298:SF2">
    <property type="entry name" value="FMN_FAD EXPORTER YEEO-RELATED"/>
    <property type="match status" value="1"/>
</dbReference>
<evidence type="ECO:0000256" key="11">
    <source>
        <dbReference type="ARBA" id="ARBA00023136"/>
    </source>
</evidence>
<feature type="transmembrane region" description="Helical" evidence="13">
    <location>
        <begin position="190"/>
        <end position="214"/>
    </location>
</feature>
<keyword evidence="10" id="KW-0406">Ion transport</keyword>
<evidence type="ECO:0000313" key="14">
    <source>
        <dbReference type="EMBL" id="UTY39693.1"/>
    </source>
</evidence>
<evidence type="ECO:0000256" key="1">
    <source>
        <dbReference type="ARBA" id="ARBA00003408"/>
    </source>
</evidence>
<comment type="subcellular location">
    <subcellularLocation>
        <location evidence="2">Cell membrane</location>
        <topology evidence="2">Multi-pass membrane protein</topology>
    </subcellularLocation>
</comment>
<comment type="similarity">
    <text evidence="3">Belongs to the multi antimicrobial extrusion (MATE) (TC 2.A.66.1) family.</text>
</comment>
<evidence type="ECO:0000256" key="8">
    <source>
        <dbReference type="ARBA" id="ARBA00022692"/>
    </source>
</evidence>
<evidence type="ECO:0000256" key="9">
    <source>
        <dbReference type="ARBA" id="ARBA00022989"/>
    </source>
</evidence>
<evidence type="ECO:0000256" key="4">
    <source>
        <dbReference type="ARBA" id="ARBA00020268"/>
    </source>
</evidence>
<dbReference type="InterPro" id="IPR002528">
    <property type="entry name" value="MATE_fam"/>
</dbReference>
<dbReference type="InterPro" id="IPR048279">
    <property type="entry name" value="MdtK-like"/>
</dbReference>
<sequence>MNNQLTHGSITKSLILFSIPMIIGNLLQQFYNVADTFIVGQFLGADALAAVGSSFTLMTFLTSIILGLCMGSGILFSMYYGGQQIDKMKTSFFISFIGIALFSILLEILCLFAIHPILHFMNIPQDIYQQSYDYLFIIFIGFFFTFLYNYFSSLLRALGNSKVPLYFLAIASIINVFLDIYLIVSFDMGISGAALATIIAQAISGFGIMIYVLIKQKDLLPAKKHCYFNKDIFMKIKDYSLLTCIQQSVMNFGILMIQGLVNSFGVITMSAFAAAVKIDSFAYMPVQDFGNAFSTFIAQNKGANLPERIQKGLKSAMIISGIFCLFISLIVYIFAPILMLIFIHPEEVEIIRQGVEYLQIEGMCYLGIGYLFLLYGYYRGVGKPGISVVLTIASLGTRVALAYLFAPILGTIAIWWAIPIGWFLADAIGILYGITKEKWQLKKL</sequence>
<feature type="transmembrane region" description="Helical" evidence="13">
    <location>
        <begin position="163"/>
        <end position="184"/>
    </location>
</feature>
<protein>
    <recommendedName>
        <fullName evidence="4">Probable multidrug resistance protein NorM</fullName>
    </recommendedName>
    <alternativeName>
        <fullName evidence="12">Multidrug-efflux transporter</fullName>
    </alternativeName>
</protein>
<dbReference type="InterPro" id="IPR050222">
    <property type="entry name" value="MATE_MdtK"/>
</dbReference>
<feature type="transmembrane region" description="Helical" evidence="13">
    <location>
        <begin position="134"/>
        <end position="151"/>
    </location>
</feature>
<feature type="transmembrane region" description="Helical" evidence="13">
    <location>
        <begin position="92"/>
        <end position="114"/>
    </location>
</feature>
<dbReference type="RefSeq" id="WP_290141015.1">
    <property type="nucleotide sequence ID" value="NZ_CP101620.1"/>
</dbReference>
<evidence type="ECO:0000256" key="13">
    <source>
        <dbReference type="SAM" id="Phobius"/>
    </source>
</evidence>
<accession>A0ABY5I4P0</accession>
<dbReference type="PIRSF" id="PIRSF006603">
    <property type="entry name" value="DinF"/>
    <property type="match status" value="1"/>
</dbReference>
<comment type="function">
    <text evidence="1">Multidrug efflux pump.</text>
</comment>